<keyword evidence="4" id="KW-0745">Spermidine biosynthesis</keyword>
<protein>
    <submittedName>
        <fullName evidence="10">S-adenosylmethionine decarboxylase proenzyme</fullName>
        <ecNumber evidence="10">4.1.1.50</ecNumber>
    </submittedName>
</protein>
<dbReference type="RefSeq" id="WP_052198796.1">
    <property type="nucleotide sequence ID" value="NZ_CP007496.1"/>
</dbReference>
<accession>A0A6S4GTT0</accession>
<keyword evidence="9" id="KW-0670">Pyruvate</keyword>
<reference evidence="10 11" key="1">
    <citation type="journal article" date="2015" name="Proc. Natl. Acad. Sci. U.S.A.">
        <title>Cultivation of a human-associated TM7 phylotype reveals a reduced genome and epibiotic parasitic lifestyle.</title>
        <authorList>
            <person name="He X."/>
            <person name="McLean J.S."/>
            <person name="Edlund A."/>
            <person name="Yooseph S."/>
            <person name="Hall A.P."/>
            <person name="Liu S.Y."/>
            <person name="Dorrestein P.C."/>
            <person name="Esquenazi E."/>
            <person name="Hunter R.C."/>
            <person name="Cheng G."/>
            <person name="Nelson K.E."/>
            <person name="Lux R."/>
            <person name="Shi W."/>
        </authorList>
    </citation>
    <scope>NUCLEOTIDE SEQUENCE [LARGE SCALE GENOMIC DNA]</scope>
    <source>
        <strain evidence="10 11">TM7x</strain>
    </source>
</reference>
<evidence type="ECO:0000256" key="5">
    <source>
        <dbReference type="ARBA" id="ARBA00023115"/>
    </source>
</evidence>
<evidence type="ECO:0000256" key="3">
    <source>
        <dbReference type="ARBA" id="ARBA00022813"/>
    </source>
</evidence>
<comment type="cofactor">
    <cofactor evidence="1">
        <name>pyruvate</name>
        <dbReference type="ChEBI" id="CHEBI:15361"/>
    </cofactor>
</comment>
<evidence type="ECO:0000313" key="11">
    <source>
        <dbReference type="Proteomes" id="UP000030902"/>
    </source>
</evidence>
<evidence type="ECO:0000256" key="1">
    <source>
        <dbReference type="ARBA" id="ARBA00001928"/>
    </source>
</evidence>
<dbReference type="PANTHER" id="PTHR33866:SF2">
    <property type="entry name" value="S-ADENOSYLMETHIONINE DECARBOXYLASE PROENZYME"/>
    <property type="match status" value="1"/>
</dbReference>
<dbReference type="Gene3D" id="3.60.90.10">
    <property type="entry name" value="S-adenosylmethionine decarboxylase"/>
    <property type="match status" value="1"/>
</dbReference>
<dbReference type="PANTHER" id="PTHR33866">
    <property type="entry name" value="S-ADENOSYLMETHIONINE DECARBOXYLASE PROENZYME"/>
    <property type="match status" value="1"/>
</dbReference>
<dbReference type="AlphaFoldDB" id="A0A6S4GTT0"/>
<evidence type="ECO:0000256" key="7">
    <source>
        <dbReference type="ARBA" id="ARBA00023239"/>
    </source>
</evidence>
<dbReference type="NCBIfam" id="TIGR03330">
    <property type="entry name" value="SAM_DCase_Bsu"/>
    <property type="match status" value="1"/>
</dbReference>
<evidence type="ECO:0000256" key="8">
    <source>
        <dbReference type="ARBA" id="ARBA00023270"/>
    </source>
</evidence>
<dbReference type="GO" id="GO:0004014">
    <property type="term" value="F:adenosylmethionine decarboxylase activity"/>
    <property type="evidence" value="ECO:0007669"/>
    <property type="project" value="UniProtKB-EC"/>
</dbReference>
<dbReference type="Pfam" id="PF02675">
    <property type="entry name" value="AdoMet_dc"/>
    <property type="match status" value="1"/>
</dbReference>
<evidence type="ECO:0000256" key="6">
    <source>
        <dbReference type="ARBA" id="ARBA00023145"/>
    </source>
</evidence>
<evidence type="ECO:0000256" key="4">
    <source>
        <dbReference type="ARBA" id="ARBA00023066"/>
    </source>
</evidence>
<proteinExistence type="predicted"/>
<sequence>MNTSGIQSIAVKVSGSNSALLDDADGLQKLMRDIAEAASLHPLESVTHQFSPQGVSSALLLSESHIAVHTWPESGTAYTSMTTCKPLNDVTIQQIQELVGQELAAEDITMKKVDL</sequence>
<dbReference type="InterPro" id="IPR003826">
    <property type="entry name" value="AdoMetDC_fam_prok"/>
</dbReference>
<keyword evidence="8" id="KW-0704">Schiff base</keyword>
<dbReference type="Proteomes" id="UP000030902">
    <property type="component" value="Chromosome"/>
</dbReference>
<dbReference type="EMBL" id="CP007496">
    <property type="protein sequence ID" value="AJA06387.1"/>
    <property type="molecule type" value="Genomic_DNA"/>
</dbReference>
<keyword evidence="7 10" id="KW-0456">Lyase</keyword>
<keyword evidence="5" id="KW-0620">Polyamine biosynthesis</keyword>
<evidence type="ECO:0000313" key="10">
    <source>
        <dbReference type="EMBL" id="AJA06387.1"/>
    </source>
</evidence>
<dbReference type="InterPro" id="IPR016067">
    <property type="entry name" value="S-AdoMet_deCO2ase_core"/>
</dbReference>
<keyword evidence="11" id="KW-1185">Reference proteome</keyword>
<name>A0A6S4GTT0_9BACT</name>
<dbReference type="KEGG" id="sox:TM7x_01225"/>
<organism evidence="10 11">
    <name type="scientific">Candidatus Nanosynbacter lyticus</name>
    <dbReference type="NCBI Taxonomy" id="2093824"/>
    <lineage>
        <taxon>Bacteria</taxon>
        <taxon>Candidatus Saccharimonadota</taxon>
        <taxon>Candidatus Saccharimonadia</taxon>
        <taxon>Candidatus Nanosynbacterales</taxon>
        <taxon>Candidatus Nanosynbacteraceae</taxon>
        <taxon>Candidatus Nanosynbacter</taxon>
    </lineage>
</organism>
<evidence type="ECO:0000256" key="9">
    <source>
        <dbReference type="ARBA" id="ARBA00023317"/>
    </source>
</evidence>
<keyword evidence="2" id="KW-0210">Decarboxylase</keyword>
<dbReference type="EC" id="4.1.1.50" evidence="10"/>
<gene>
    <name evidence="10" type="ORF">TM7x_01225</name>
</gene>
<dbReference type="SUPFAM" id="SSF56276">
    <property type="entry name" value="S-adenosylmethionine decarboxylase"/>
    <property type="match status" value="1"/>
</dbReference>
<dbReference type="GO" id="GO:0005829">
    <property type="term" value="C:cytosol"/>
    <property type="evidence" value="ECO:0007669"/>
    <property type="project" value="TreeGrafter"/>
</dbReference>
<keyword evidence="6" id="KW-0865">Zymogen</keyword>
<evidence type="ECO:0000256" key="2">
    <source>
        <dbReference type="ARBA" id="ARBA00022793"/>
    </source>
</evidence>
<keyword evidence="3" id="KW-0068">Autocatalytic cleavage</keyword>
<dbReference type="GO" id="GO:0008295">
    <property type="term" value="P:spermidine biosynthetic process"/>
    <property type="evidence" value="ECO:0007669"/>
    <property type="project" value="UniProtKB-KW"/>
</dbReference>
<dbReference type="InterPro" id="IPR017716">
    <property type="entry name" value="S-AdoMet_deCOase_pro-enz"/>
</dbReference>